<dbReference type="InterPro" id="IPR011545">
    <property type="entry name" value="DEAD/DEAH_box_helicase_dom"/>
</dbReference>
<dbReference type="SUPFAM" id="SSF52540">
    <property type="entry name" value="P-loop containing nucleoside triphosphate hydrolases"/>
    <property type="match status" value="1"/>
</dbReference>
<evidence type="ECO:0000256" key="3">
    <source>
        <dbReference type="ARBA" id="ARBA00022801"/>
    </source>
</evidence>
<evidence type="ECO:0000256" key="2">
    <source>
        <dbReference type="ARBA" id="ARBA00022741"/>
    </source>
</evidence>
<dbReference type="CDD" id="cd18791">
    <property type="entry name" value="SF2_C_RHA"/>
    <property type="match status" value="1"/>
</dbReference>
<feature type="domain" description="Helicase ATP-binding" evidence="9">
    <location>
        <begin position="18"/>
        <end position="189"/>
    </location>
</feature>
<dbReference type="InterPro" id="IPR001650">
    <property type="entry name" value="Helicase_C-like"/>
</dbReference>
<dbReference type="CDD" id="cd17917">
    <property type="entry name" value="DEXHc_RHA-like"/>
    <property type="match status" value="1"/>
</dbReference>
<comment type="similarity">
    <text evidence="8">Belongs to the DExH box helicase family.</text>
</comment>
<protein>
    <recommendedName>
        <fullName evidence="1">RNA helicase</fullName>
        <ecNumber evidence="1">3.6.4.13</ecNumber>
    </recommendedName>
</protein>
<keyword evidence="3" id="KW-0378">Hydrolase</keyword>
<dbReference type="InterPro" id="IPR007502">
    <property type="entry name" value="Helicase-assoc_dom"/>
</dbReference>
<keyword evidence="2" id="KW-0547">Nucleotide-binding</keyword>
<evidence type="ECO:0000256" key="5">
    <source>
        <dbReference type="ARBA" id="ARBA00022840"/>
    </source>
</evidence>
<dbReference type="Proteomes" id="UP001633002">
    <property type="component" value="Unassembled WGS sequence"/>
</dbReference>
<dbReference type="Pfam" id="PF00271">
    <property type="entry name" value="Helicase_C"/>
    <property type="match status" value="1"/>
</dbReference>
<dbReference type="PROSITE" id="PS51192">
    <property type="entry name" value="HELICASE_ATP_BIND_1"/>
    <property type="match status" value="1"/>
</dbReference>
<evidence type="ECO:0000256" key="7">
    <source>
        <dbReference type="ARBA" id="ARBA00047984"/>
    </source>
</evidence>
<evidence type="ECO:0000313" key="12">
    <source>
        <dbReference type="Proteomes" id="UP001633002"/>
    </source>
</evidence>
<dbReference type="FunFam" id="1.20.120.1080:FF:000002">
    <property type="entry name" value="Putative ATP-dependent RNA helicase DHX36"/>
    <property type="match status" value="1"/>
</dbReference>
<dbReference type="PANTHER" id="PTHR18934">
    <property type="entry name" value="ATP-DEPENDENT RNA HELICASE"/>
    <property type="match status" value="1"/>
</dbReference>
<comment type="catalytic activity">
    <reaction evidence="7">
        <text>ATP + H2O = ADP + phosphate + H(+)</text>
        <dbReference type="Rhea" id="RHEA:13065"/>
        <dbReference type="ChEBI" id="CHEBI:15377"/>
        <dbReference type="ChEBI" id="CHEBI:15378"/>
        <dbReference type="ChEBI" id="CHEBI:30616"/>
        <dbReference type="ChEBI" id="CHEBI:43474"/>
        <dbReference type="ChEBI" id="CHEBI:456216"/>
        <dbReference type="EC" id="3.6.4.13"/>
    </reaction>
</comment>
<accession>A0ABD3H5Y3</accession>
<proteinExistence type="inferred from homology"/>
<dbReference type="Gene3D" id="3.40.50.300">
    <property type="entry name" value="P-loop containing nucleotide triphosphate hydrolases"/>
    <property type="match status" value="2"/>
</dbReference>
<keyword evidence="6" id="KW-0694">RNA-binding</keyword>
<dbReference type="EMBL" id="JBJQOH010000006">
    <property type="protein sequence ID" value="KAL3685927.1"/>
    <property type="molecule type" value="Genomic_DNA"/>
</dbReference>
<dbReference type="FunFam" id="3.40.50.300:FF:000526">
    <property type="entry name" value="DExH-box ATP-dependent RNA helicase DExH3"/>
    <property type="match status" value="1"/>
</dbReference>
<dbReference type="InterPro" id="IPR048333">
    <property type="entry name" value="HA2_WH"/>
</dbReference>
<dbReference type="SMART" id="SM00847">
    <property type="entry name" value="HA2"/>
    <property type="match status" value="1"/>
</dbReference>
<organism evidence="11 12">
    <name type="scientific">Riccia sorocarpa</name>
    <dbReference type="NCBI Taxonomy" id="122646"/>
    <lineage>
        <taxon>Eukaryota</taxon>
        <taxon>Viridiplantae</taxon>
        <taxon>Streptophyta</taxon>
        <taxon>Embryophyta</taxon>
        <taxon>Marchantiophyta</taxon>
        <taxon>Marchantiopsida</taxon>
        <taxon>Marchantiidae</taxon>
        <taxon>Marchantiales</taxon>
        <taxon>Ricciaceae</taxon>
        <taxon>Riccia</taxon>
    </lineage>
</organism>
<dbReference type="AlphaFoldDB" id="A0ABD3H5Y3"/>
<evidence type="ECO:0000259" key="10">
    <source>
        <dbReference type="PROSITE" id="PS51194"/>
    </source>
</evidence>
<dbReference type="Pfam" id="PF07717">
    <property type="entry name" value="OB_NTP_bind"/>
    <property type="match status" value="1"/>
</dbReference>
<dbReference type="SMART" id="SM00487">
    <property type="entry name" value="DEXDc"/>
    <property type="match status" value="1"/>
</dbReference>
<dbReference type="EC" id="3.6.4.13" evidence="1"/>
<dbReference type="InterPro" id="IPR014001">
    <property type="entry name" value="Helicase_ATP-bd"/>
</dbReference>
<keyword evidence="5" id="KW-0067">ATP-binding</keyword>
<evidence type="ECO:0000256" key="4">
    <source>
        <dbReference type="ARBA" id="ARBA00022806"/>
    </source>
</evidence>
<reference evidence="11 12" key="1">
    <citation type="submission" date="2024-09" db="EMBL/GenBank/DDBJ databases">
        <title>Chromosome-scale assembly of Riccia sorocarpa.</title>
        <authorList>
            <person name="Paukszto L."/>
        </authorList>
    </citation>
    <scope>NUCLEOTIDE SEQUENCE [LARGE SCALE GENOMIC DNA]</scope>
    <source>
        <strain evidence="11">LP-2024</strain>
        <tissue evidence="11">Aerial parts of the thallus</tissue>
    </source>
</reference>
<dbReference type="PANTHER" id="PTHR18934:SF229">
    <property type="entry name" value="DEXH-BOX ATP-DEPENDENT RNA HELICASE DEXH3"/>
    <property type="match status" value="1"/>
</dbReference>
<dbReference type="Pfam" id="PF26026">
    <property type="entry name" value="RNA_hel_CTD"/>
    <property type="match status" value="1"/>
</dbReference>
<dbReference type="GO" id="GO:0016787">
    <property type="term" value="F:hydrolase activity"/>
    <property type="evidence" value="ECO:0007669"/>
    <property type="project" value="UniProtKB-KW"/>
</dbReference>
<dbReference type="InterPro" id="IPR011709">
    <property type="entry name" value="DEAD-box_helicase_OB_fold"/>
</dbReference>
<gene>
    <name evidence="11" type="ORF">R1sor_003949</name>
</gene>
<keyword evidence="12" id="KW-1185">Reference proteome</keyword>
<evidence type="ECO:0000256" key="8">
    <source>
        <dbReference type="ARBA" id="ARBA00060772"/>
    </source>
</evidence>
<dbReference type="Pfam" id="PF04408">
    <property type="entry name" value="WHD_HA2"/>
    <property type="match status" value="1"/>
</dbReference>
<dbReference type="Gene3D" id="1.20.120.1080">
    <property type="match status" value="1"/>
</dbReference>
<dbReference type="Pfam" id="PF21010">
    <property type="entry name" value="HA2_C"/>
    <property type="match status" value="1"/>
</dbReference>
<evidence type="ECO:0000259" key="9">
    <source>
        <dbReference type="PROSITE" id="PS51192"/>
    </source>
</evidence>
<evidence type="ECO:0000256" key="1">
    <source>
        <dbReference type="ARBA" id="ARBA00012552"/>
    </source>
</evidence>
<comment type="caution">
    <text evidence="11">The sequence shown here is derived from an EMBL/GenBank/DDBJ whole genome shotgun (WGS) entry which is preliminary data.</text>
</comment>
<keyword evidence="4" id="KW-0347">Helicase</keyword>
<dbReference type="InterPro" id="IPR059023">
    <property type="entry name" value="RNA_hel_CTD"/>
</dbReference>
<feature type="domain" description="Helicase C-terminal" evidence="10">
    <location>
        <begin position="277"/>
        <end position="440"/>
    </location>
</feature>
<dbReference type="GO" id="GO:0003723">
    <property type="term" value="F:RNA binding"/>
    <property type="evidence" value="ECO:0007669"/>
    <property type="project" value="UniProtKB-KW"/>
</dbReference>
<name>A0ABD3H5Y3_9MARC</name>
<dbReference type="GO" id="GO:0003724">
    <property type="term" value="F:RNA helicase activity"/>
    <property type="evidence" value="ECO:0007669"/>
    <property type="project" value="UniProtKB-EC"/>
</dbReference>
<dbReference type="PROSITE" id="PS51194">
    <property type="entry name" value="HELICASE_CTER"/>
    <property type="match status" value="1"/>
</dbReference>
<dbReference type="Pfam" id="PF00270">
    <property type="entry name" value="DEAD"/>
    <property type="match status" value="1"/>
</dbReference>
<dbReference type="InterPro" id="IPR027417">
    <property type="entry name" value="P-loop_NTPase"/>
</dbReference>
<evidence type="ECO:0000256" key="6">
    <source>
        <dbReference type="ARBA" id="ARBA00022884"/>
    </source>
</evidence>
<sequence>MLIFRESLPAYKERGTLLEALSKHQVIVVSGETGCGKTTQLPQYILESEIAAGRGADCRIVCTQPRRISAVSVAKRVAAERGEEIGDTVGYQVGYQVRMDGQRSRDPRLLFCTSGILLRRLMNDSELKNITHLLVDEIHERGMNEDFLLIVLKNLLSRRSDLKLVLMGATLNAELFSAYFDRAPMLHIPGFTYPVRSYFLEDVLQETGHNLTAINQIDDYGHDKQWRTQKQMRARSRKNQVSAIVDAALTLQDYSELAYRVRDSLKAWNPESSNFNLIQKLLAHICKQDKEGAVPVFMTGMEDISALLDQLKEHPVLGDTEKVMLLPCHGSMATSEQKLIFNPAPAGVRKIVLATNIAETSFTINDVVFVVDCGKAKESSYDALNNTPSLDQYRQPELQRTPLHAICLTIKSLGLDSIEEFLGKALQPPEERAVHNAVELLKTIGALNDREAPTDLGRHLSKLPVEPKLGKMLIMGSIFGCLEPVLTIAAGLSVRDPFLVPAEKKEMADEAKLKFAGDDGSDHLALVRAFDGWMKAQKQGKGSEFCRQNFLSSQTLQSMLQMRRQFCSNLTEAGFDTSRNGEYSKDLDLIRGVICSGLFPGVASAVQRSRSITFKTKDDGQVNLHQGSVNGREQRIRYPWLVFSEKVKTNHVNIRDSTGISDSILLLFGGELTRGCEPGHLLMLDGYLEFFTQPEVATTIMLLREELDELIQKKLEDPNLNILEEGPYLIEAVLALLHGHHCEGHFVFGRKAGGRQRSAAVACSA</sequence>
<dbReference type="GO" id="GO:0005524">
    <property type="term" value="F:ATP binding"/>
    <property type="evidence" value="ECO:0007669"/>
    <property type="project" value="UniProtKB-KW"/>
</dbReference>
<evidence type="ECO:0000313" key="11">
    <source>
        <dbReference type="EMBL" id="KAL3685927.1"/>
    </source>
</evidence>